<evidence type="ECO:0000313" key="1">
    <source>
        <dbReference type="EMBL" id="KAI4864229.1"/>
    </source>
</evidence>
<keyword evidence="2" id="KW-1185">Reference proteome</keyword>
<dbReference type="Proteomes" id="UP001497700">
    <property type="component" value="Unassembled WGS sequence"/>
</dbReference>
<name>A0ACB9YXY6_9PEZI</name>
<sequence>MATEVVQLEGLAQILVGFTWALGLITVVIVGSRVWFRHWLRVTRIEPNGWGWDDWLAGFGLLDAKQLAFVAACCFTIVGAYYGLGSPDSKLDPSQKALALELVFFFQLAEAAFTILVKASIAVFLIRLTTQKRYHYPLWFVIIATIAGCVVPGVVVVTLCKPLAAQWDPSLGTCGDYSIITKLSYAVSVITVVTDWTCAIIPIILIRRLNVPPHQKLPLMITLSLGVFASLASIGRMPYLKYYDAEEDRLYGEANIVLWCIIEGALAFIAGSLPPLRKAPGIWIEKLRTTVHSQQSRSHIQLEDQPAETSRHQPVAKGPTDSDSQHSLLGEPGKSSPSIALQEMPNTNSRSLEENDCALK</sequence>
<accession>A0ACB9YXY6</accession>
<protein>
    <submittedName>
        <fullName evidence="1">Uncharacterized protein</fullName>
    </submittedName>
</protein>
<dbReference type="EMBL" id="MU393489">
    <property type="protein sequence ID" value="KAI4864229.1"/>
    <property type="molecule type" value="Genomic_DNA"/>
</dbReference>
<proteinExistence type="predicted"/>
<gene>
    <name evidence="1" type="ORF">F4820DRAFT_449185</name>
</gene>
<comment type="caution">
    <text evidence="1">The sequence shown here is derived from an EMBL/GenBank/DDBJ whole genome shotgun (WGS) entry which is preliminary data.</text>
</comment>
<reference evidence="1 2" key="1">
    <citation type="journal article" date="2022" name="New Phytol.">
        <title>Ecological generalism drives hyperdiversity of secondary metabolite gene clusters in xylarialean endophytes.</title>
        <authorList>
            <person name="Franco M.E.E."/>
            <person name="Wisecaver J.H."/>
            <person name="Arnold A.E."/>
            <person name="Ju Y.M."/>
            <person name="Slot J.C."/>
            <person name="Ahrendt S."/>
            <person name="Moore L.P."/>
            <person name="Eastman K.E."/>
            <person name="Scott K."/>
            <person name="Konkel Z."/>
            <person name="Mondo S.J."/>
            <person name="Kuo A."/>
            <person name="Hayes R.D."/>
            <person name="Haridas S."/>
            <person name="Andreopoulos B."/>
            <person name="Riley R."/>
            <person name="LaButti K."/>
            <person name="Pangilinan J."/>
            <person name="Lipzen A."/>
            <person name="Amirebrahimi M."/>
            <person name="Yan J."/>
            <person name="Adam C."/>
            <person name="Keymanesh K."/>
            <person name="Ng V."/>
            <person name="Louie K."/>
            <person name="Northen T."/>
            <person name="Drula E."/>
            <person name="Henrissat B."/>
            <person name="Hsieh H.M."/>
            <person name="Youens-Clark K."/>
            <person name="Lutzoni F."/>
            <person name="Miadlikowska J."/>
            <person name="Eastwood D.C."/>
            <person name="Hamelin R.C."/>
            <person name="Grigoriev I.V."/>
            <person name="U'Ren J.M."/>
        </authorList>
    </citation>
    <scope>NUCLEOTIDE SEQUENCE [LARGE SCALE GENOMIC DNA]</scope>
    <source>
        <strain evidence="1 2">CBS 119005</strain>
    </source>
</reference>
<organism evidence="1 2">
    <name type="scientific">Hypoxylon rubiginosum</name>
    <dbReference type="NCBI Taxonomy" id="110542"/>
    <lineage>
        <taxon>Eukaryota</taxon>
        <taxon>Fungi</taxon>
        <taxon>Dikarya</taxon>
        <taxon>Ascomycota</taxon>
        <taxon>Pezizomycotina</taxon>
        <taxon>Sordariomycetes</taxon>
        <taxon>Xylariomycetidae</taxon>
        <taxon>Xylariales</taxon>
        <taxon>Hypoxylaceae</taxon>
        <taxon>Hypoxylon</taxon>
    </lineage>
</organism>
<evidence type="ECO:0000313" key="2">
    <source>
        <dbReference type="Proteomes" id="UP001497700"/>
    </source>
</evidence>